<comment type="caution">
    <text evidence="2">The sequence shown here is derived from an EMBL/GenBank/DDBJ whole genome shotgun (WGS) entry which is preliminary data.</text>
</comment>
<dbReference type="InterPro" id="IPR045860">
    <property type="entry name" value="Snake_toxin-like_sf"/>
</dbReference>
<evidence type="ECO:0008006" key="4">
    <source>
        <dbReference type="Google" id="ProtNLM"/>
    </source>
</evidence>
<dbReference type="Proteomes" id="UP000663838">
    <property type="component" value="Unassembled WGS sequence"/>
</dbReference>
<reference evidence="2" key="1">
    <citation type="submission" date="2021-02" db="EMBL/GenBank/DDBJ databases">
        <authorList>
            <person name="Nowell W R."/>
        </authorList>
    </citation>
    <scope>NUCLEOTIDE SEQUENCE</scope>
</reference>
<name>A0A821FJ71_9BILA</name>
<protein>
    <recommendedName>
        <fullName evidence="4">UPAR/Ly6 domain-containing protein</fullName>
    </recommendedName>
</protein>
<organism evidence="2 3">
    <name type="scientific">Rotaria socialis</name>
    <dbReference type="NCBI Taxonomy" id="392032"/>
    <lineage>
        <taxon>Eukaryota</taxon>
        <taxon>Metazoa</taxon>
        <taxon>Spiralia</taxon>
        <taxon>Gnathifera</taxon>
        <taxon>Rotifera</taxon>
        <taxon>Eurotatoria</taxon>
        <taxon>Bdelloidea</taxon>
        <taxon>Philodinida</taxon>
        <taxon>Philodinidae</taxon>
        <taxon>Rotaria</taxon>
    </lineage>
</organism>
<dbReference type="AlphaFoldDB" id="A0A821FJ71"/>
<dbReference type="EMBL" id="CAJOBS010000847">
    <property type="protein sequence ID" value="CAF4650595.1"/>
    <property type="molecule type" value="Genomic_DNA"/>
</dbReference>
<evidence type="ECO:0000313" key="3">
    <source>
        <dbReference type="Proteomes" id="UP000663838"/>
    </source>
</evidence>
<proteinExistence type="predicted"/>
<feature type="signal peptide" evidence="1">
    <location>
        <begin position="1"/>
        <end position="22"/>
    </location>
</feature>
<feature type="chain" id="PRO_5032527615" description="UPAR/Ly6 domain-containing protein" evidence="1">
    <location>
        <begin position="23"/>
        <end position="116"/>
    </location>
</feature>
<dbReference type="SUPFAM" id="SSF57302">
    <property type="entry name" value="Snake toxin-like"/>
    <property type="match status" value="1"/>
</dbReference>
<evidence type="ECO:0000256" key="1">
    <source>
        <dbReference type="SAM" id="SignalP"/>
    </source>
</evidence>
<evidence type="ECO:0000313" key="2">
    <source>
        <dbReference type="EMBL" id="CAF4650595.1"/>
    </source>
</evidence>
<sequence length="116" mass="11994">MNMNYLHLTLGILLALVPLSTSISCYYCAGCSASATLSSDGVTSYTLCGTYYSNGLWYRGGSSTSLSCSILTAVYTAAGATNTNCCTTDLCNSAATSKASMISAIIVSSFALARFL</sequence>
<gene>
    <name evidence="2" type="ORF">TOA249_LOCUS13963</name>
</gene>
<accession>A0A821FJ71</accession>
<keyword evidence="1" id="KW-0732">Signal</keyword>